<dbReference type="Proteomes" id="UP000178726">
    <property type="component" value="Unassembled WGS sequence"/>
</dbReference>
<evidence type="ECO:0000313" key="9">
    <source>
        <dbReference type="EMBL" id="OGH80425.1"/>
    </source>
</evidence>
<reference evidence="9 10" key="1">
    <citation type="journal article" date="2016" name="Nat. Commun.">
        <title>Thousands of microbial genomes shed light on interconnected biogeochemical processes in an aquifer system.</title>
        <authorList>
            <person name="Anantharaman K."/>
            <person name="Brown C.T."/>
            <person name="Hug L.A."/>
            <person name="Sharon I."/>
            <person name="Castelle C.J."/>
            <person name="Probst A.J."/>
            <person name="Thomas B.C."/>
            <person name="Singh A."/>
            <person name="Wilkins M.J."/>
            <person name="Karaoz U."/>
            <person name="Brodie E.L."/>
            <person name="Williams K.H."/>
            <person name="Hubbard S.S."/>
            <person name="Banfield J.F."/>
        </authorList>
    </citation>
    <scope>NUCLEOTIDE SEQUENCE [LARGE SCALE GENOMIC DNA]</scope>
</reference>
<evidence type="ECO:0000256" key="6">
    <source>
        <dbReference type="ARBA" id="ARBA00023136"/>
    </source>
</evidence>
<comment type="caution">
    <text evidence="9">The sequence shown here is derived from an EMBL/GenBank/DDBJ whole genome shotgun (WGS) entry which is preliminary data.</text>
</comment>
<dbReference type="PRINTS" id="PR01837">
    <property type="entry name" value="MGTCSAPBPROT"/>
</dbReference>
<feature type="transmembrane region" description="Helical" evidence="7">
    <location>
        <begin position="68"/>
        <end position="85"/>
    </location>
</feature>
<evidence type="ECO:0000256" key="4">
    <source>
        <dbReference type="ARBA" id="ARBA00022692"/>
    </source>
</evidence>
<feature type="transmembrane region" description="Helical" evidence="7">
    <location>
        <begin position="12"/>
        <end position="32"/>
    </location>
</feature>
<keyword evidence="6 7" id="KW-0472">Membrane</keyword>
<dbReference type="STRING" id="1798689.A3I29_00550"/>
<dbReference type="PANTHER" id="PTHR33778">
    <property type="entry name" value="PROTEIN MGTC"/>
    <property type="match status" value="1"/>
</dbReference>
<evidence type="ECO:0000256" key="7">
    <source>
        <dbReference type="SAM" id="Phobius"/>
    </source>
</evidence>
<feature type="transmembrane region" description="Helical" evidence="7">
    <location>
        <begin position="44"/>
        <end position="62"/>
    </location>
</feature>
<feature type="domain" description="MgtC/SapB/SrpB/YhiD N-terminal" evidence="8">
    <location>
        <begin position="20"/>
        <end position="131"/>
    </location>
</feature>
<name>A0A1F6N8Z2_9BACT</name>
<comment type="similarity">
    <text evidence="2">Belongs to the MgtC/SapB family.</text>
</comment>
<dbReference type="PANTHER" id="PTHR33778:SF1">
    <property type="entry name" value="MAGNESIUM TRANSPORTER YHID-RELATED"/>
    <property type="match status" value="1"/>
</dbReference>
<dbReference type="InterPro" id="IPR049177">
    <property type="entry name" value="MgtC_SapB_SrpB_YhiD_N"/>
</dbReference>
<dbReference type="EMBL" id="MFQK01000048">
    <property type="protein sequence ID" value="OGH80425.1"/>
    <property type="molecule type" value="Genomic_DNA"/>
</dbReference>
<dbReference type="InterPro" id="IPR003416">
    <property type="entry name" value="MgtC/SapB/SrpB/YhiD_fam"/>
</dbReference>
<dbReference type="Pfam" id="PF02308">
    <property type="entry name" value="MgtC"/>
    <property type="match status" value="1"/>
</dbReference>
<evidence type="ECO:0000256" key="2">
    <source>
        <dbReference type="ARBA" id="ARBA00009298"/>
    </source>
</evidence>
<evidence type="ECO:0000256" key="5">
    <source>
        <dbReference type="ARBA" id="ARBA00022989"/>
    </source>
</evidence>
<comment type="subcellular location">
    <subcellularLocation>
        <location evidence="1">Cell membrane</location>
        <topology evidence="1">Multi-pass membrane protein</topology>
    </subcellularLocation>
</comment>
<evidence type="ECO:0000259" key="8">
    <source>
        <dbReference type="Pfam" id="PF02308"/>
    </source>
</evidence>
<keyword evidence="4 7" id="KW-0812">Transmembrane</keyword>
<evidence type="ECO:0000256" key="1">
    <source>
        <dbReference type="ARBA" id="ARBA00004651"/>
    </source>
</evidence>
<gene>
    <name evidence="9" type="ORF">A3I29_00550</name>
</gene>
<evidence type="ECO:0000313" key="10">
    <source>
        <dbReference type="Proteomes" id="UP000178726"/>
    </source>
</evidence>
<keyword evidence="5 7" id="KW-1133">Transmembrane helix</keyword>
<evidence type="ECO:0000256" key="3">
    <source>
        <dbReference type="ARBA" id="ARBA00022475"/>
    </source>
</evidence>
<accession>A0A1F6N8Z2</accession>
<keyword evidence="3" id="KW-1003">Cell membrane</keyword>
<organism evidence="9 10">
    <name type="scientific">Candidatus Magasanikbacteria bacterium RIFCSPLOWO2_02_FULL_44_11</name>
    <dbReference type="NCBI Taxonomy" id="1798689"/>
    <lineage>
        <taxon>Bacteria</taxon>
        <taxon>Candidatus Magasanikiibacteriota</taxon>
    </lineage>
</organism>
<sequence length="142" mass="15258">MDLIINDFNSPQVYFIGRVFLAIALGAILGFQRERSGKPAGLRTYGLVTAGSALVTILALEVFNNPTVAGQILTGIGFLGAGLIFRREDHIDGLTTAAGLWMSATIGMAVGARLYLVAVVVTVAILFLLMFDDRKLRSSQRQ</sequence>
<protein>
    <recommendedName>
        <fullName evidence="8">MgtC/SapB/SrpB/YhiD N-terminal domain-containing protein</fullName>
    </recommendedName>
</protein>
<proteinExistence type="inferred from homology"/>
<dbReference type="GO" id="GO:0005886">
    <property type="term" value="C:plasma membrane"/>
    <property type="evidence" value="ECO:0007669"/>
    <property type="project" value="UniProtKB-SubCell"/>
</dbReference>
<dbReference type="AlphaFoldDB" id="A0A1F6N8Z2"/>
<feature type="transmembrane region" description="Helical" evidence="7">
    <location>
        <begin position="114"/>
        <end position="131"/>
    </location>
</feature>